<dbReference type="FunCoup" id="A0A6P6YJT6">
    <property type="interactions" value="46"/>
</dbReference>
<evidence type="ECO:0000256" key="2">
    <source>
        <dbReference type="ARBA" id="ARBA00022448"/>
    </source>
</evidence>
<evidence type="ECO:0000259" key="13">
    <source>
        <dbReference type="Pfam" id="PF10613"/>
    </source>
</evidence>
<accession>A0A6P6YJT6</accession>
<dbReference type="OrthoDB" id="6501534at2759"/>
<dbReference type="SUPFAM" id="SSF53850">
    <property type="entry name" value="Periplasmic binding protein-like II"/>
    <property type="match status" value="1"/>
</dbReference>
<dbReference type="Proteomes" id="UP000515146">
    <property type="component" value="Unplaced"/>
</dbReference>
<dbReference type="InterPro" id="IPR052192">
    <property type="entry name" value="Insect_Ionotropic_Sensory_Rcpt"/>
</dbReference>
<evidence type="ECO:0000313" key="14">
    <source>
        <dbReference type="Proteomes" id="UP000515146"/>
    </source>
</evidence>
<dbReference type="GO" id="GO:0005886">
    <property type="term" value="C:plasma membrane"/>
    <property type="evidence" value="ECO:0007669"/>
    <property type="project" value="UniProtKB-SubCell"/>
</dbReference>
<keyword evidence="3" id="KW-1003">Cell membrane</keyword>
<evidence type="ECO:0000256" key="4">
    <source>
        <dbReference type="ARBA" id="ARBA00022692"/>
    </source>
</evidence>
<dbReference type="OMA" id="EQFLHPF"/>
<keyword evidence="6" id="KW-0406">Ion transport</keyword>
<proteinExistence type="predicted"/>
<keyword evidence="2" id="KW-0813">Transport</keyword>
<evidence type="ECO:0000256" key="9">
    <source>
        <dbReference type="ARBA" id="ARBA00023180"/>
    </source>
</evidence>
<protein>
    <submittedName>
        <fullName evidence="15">Uncharacterized protein LOC113798645</fullName>
    </submittedName>
</protein>
<feature type="transmembrane region" description="Helical" evidence="12">
    <location>
        <begin position="108"/>
        <end position="128"/>
    </location>
</feature>
<keyword evidence="9" id="KW-0325">Glycoprotein</keyword>
<evidence type="ECO:0000313" key="15">
    <source>
        <dbReference type="RefSeq" id="XP_027205011.1"/>
    </source>
</evidence>
<comment type="subcellular location">
    <subcellularLocation>
        <location evidence="1">Cell membrane</location>
        <topology evidence="1">Multi-pass membrane protein</topology>
    </subcellularLocation>
</comment>
<dbReference type="GO" id="GO:0015276">
    <property type="term" value="F:ligand-gated monoatomic ion channel activity"/>
    <property type="evidence" value="ECO:0007669"/>
    <property type="project" value="InterPro"/>
</dbReference>
<keyword evidence="5 12" id="KW-1133">Transmembrane helix</keyword>
<evidence type="ECO:0000256" key="10">
    <source>
        <dbReference type="ARBA" id="ARBA00023286"/>
    </source>
</evidence>
<keyword evidence="8" id="KW-0675">Receptor</keyword>
<name>A0A6P6YJT6_DERPT</name>
<evidence type="ECO:0000256" key="11">
    <source>
        <dbReference type="ARBA" id="ARBA00023303"/>
    </source>
</evidence>
<dbReference type="PANTHER" id="PTHR42643:SF24">
    <property type="entry name" value="IONOTROPIC RECEPTOR 60A"/>
    <property type="match status" value="1"/>
</dbReference>
<dbReference type="AlphaFoldDB" id="A0A6P6YJT6"/>
<dbReference type="Gene3D" id="1.10.287.70">
    <property type="match status" value="2"/>
</dbReference>
<reference evidence="15" key="1">
    <citation type="submission" date="2025-08" db="UniProtKB">
        <authorList>
            <consortium name="RefSeq"/>
        </authorList>
    </citation>
    <scope>IDENTIFICATION</scope>
    <source>
        <strain evidence="15">Airmid</strain>
    </source>
</reference>
<dbReference type="PANTHER" id="PTHR42643">
    <property type="entry name" value="IONOTROPIC RECEPTOR 20A-RELATED"/>
    <property type="match status" value="1"/>
</dbReference>
<dbReference type="Pfam" id="PF10613">
    <property type="entry name" value="Lig_chan-Glu_bd"/>
    <property type="match status" value="1"/>
</dbReference>
<feature type="domain" description="Ionotropic glutamate receptor L-glutamate and glycine-binding" evidence="13">
    <location>
        <begin position="302"/>
        <end position="401"/>
    </location>
</feature>
<evidence type="ECO:0000256" key="5">
    <source>
        <dbReference type="ARBA" id="ARBA00022989"/>
    </source>
</evidence>
<dbReference type="InterPro" id="IPR019594">
    <property type="entry name" value="Glu/Gly-bd"/>
</dbReference>
<dbReference type="InParanoid" id="A0A6P6YJT6"/>
<keyword evidence="4 12" id="KW-0812">Transmembrane</keyword>
<keyword evidence="10" id="KW-1071">Ligand-gated ion channel</keyword>
<keyword evidence="7 12" id="KW-0472">Membrane</keyword>
<evidence type="ECO:0000256" key="7">
    <source>
        <dbReference type="ARBA" id="ARBA00023136"/>
    </source>
</evidence>
<keyword evidence="14" id="KW-1185">Reference proteome</keyword>
<evidence type="ECO:0000256" key="8">
    <source>
        <dbReference type="ARBA" id="ARBA00023170"/>
    </source>
</evidence>
<feature type="transmembrane region" description="Helical" evidence="12">
    <location>
        <begin position="490"/>
        <end position="508"/>
    </location>
</feature>
<evidence type="ECO:0000256" key="3">
    <source>
        <dbReference type="ARBA" id="ARBA00022475"/>
    </source>
</evidence>
<keyword evidence="11" id="KW-0407">Ion channel</keyword>
<organism evidence="14 15">
    <name type="scientific">Dermatophagoides pteronyssinus</name>
    <name type="common">European house dust mite</name>
    <dbReference type="NCBI Taxonomy" id="6956"/>
    <lineage>
        <taxon>Eukaryota</taxon>
        <taxon>Metazoa</taxon>
        <taxon>Ecdysozoa</taxon>
        <taxon>Arthropoda</taxon>
        <taxon>Chelicerata</taxon>
        <taxon>Arachnida</taxon>
        <taxon>Acari</taxon>
        <taxon>Acariformes</taxon>
        <taxon>Sarcoptiformes</taxon>
        <taxon>Astigmata</taxon>
        <taxon>Psoroptidia</taxon>
        <taxon>Analgoidea</taxon>
        <taxon>Pyroglyphidae</taxon>
        <taxon>Dermatophagoidinae</taxon>
        <taxon>Dermatophagoides</taxon>
    </lineage>
</organism>
<evidence type="ECO:0000256" key="1">
    <source>
        <dbReference type="ARBA" id="ARBA00004651"/>
    </source>
</evidence>
<evidence type="ECO:0000256" key="6">
    <source>
        <dbReference type="ARBA" id="ARBA00023065"/>
    </source>
</evidence>
<sequence>MAIGGVALEYERQMVIGYLYPHCIDRFTFATSKPYSGQYIEQFLHPFQSIIWIGLIVVFILFFLFDQMDQYINRKQSLSSSETITWFALRTILRQSSSWKTKIRPAKYLIISFWLIPAFILTISYSSIIQSELTVPIVHRINTIEQLIDACHSKQIMMYSTTKDFNYFRRWKSLKNCVKTLIEQRQKGVEILLNHSIQESDQFVGIFIARHRARFELFINGMDAFYLPPISTESTILPLLFAISTCRSLFYYHRQFNQIILRLNAAGIIQYWSDRVSIEAKIRSYRKLINNFIINDNDYYPPFILLYGNELCRQQQQQQQQKCRPDGIESRLLEIFEFYFNFTSNLKPYAGRYGRLVNGSWNGIVHGLLKGDIDLGLGGVTLRNDRVHVVNYLHPHWDDRFSFATTPIKSEHYIEQFLHPFSFNVWLALLLSFIMFYLFDRLMSMTITRRNRYHCHHKHCVWIALRLLFRQPYQWKIGMKKVATFQSQRIIIGIWLLITVVLTSIYSGCIQSELAVPDSNAIDSIDKLVDACESKRITLISTEKDFSFFRRFVRKETTSLENCFEEILMQKIGIEILVEKTMQSNTDENGKYRSRRQQQQKIIGTFVSRERARFLQHCFGTESLYLPPMKYESTFFPLWIAIPTSPKTFYYQSEFNKV</sequence>
<dbReference type="Gene3D" id="3.40.190.10">
    <property type="entry name" value="Periplasmic binding protein-like II"/>
    <property type="match status" value="1"/>
</dbReference>
<dbReference type="KEGG" id="dpte:113798645"/>
<feature type="transmembrane region" description="Helical" evidence="12">
    <location>
        <begin position="417"/>
        <end position="439"/>
    </location>
</feature>
<dbReference type="RefSeq" id="XP_027205011.1">
    <property type="nucleotide sequence ID" value="XM_027349210.1"/>
</dbReference>
<evidence type="ECO:0000256" key="12">
    <source>
        <dbReference type="SAM" id="Phobius"/>
    </source>
</evidence>
<gene>
    <name evidence="15" type="primary">LOC113798645</name>
</gene>
<feature type="transmembrane region" description="Helical" evidence="12">
    <location>
        <begin position="43"/>
        <end position="65"/>
    </location>
</feature>